<dbReference type="EMBL" id="JAVRFI010000004">
    <property type="protein sequence ID" value="MDT0449285.1"/>
    <property type="molecule type" value="Genomic_DNA"/>
</dbReference>
<sequence length="322" mass="34431">MRVKILVTGGAGFIGSVVTRRLLDEGHRVVVLDDLSTGFADAVPRGAALVRGTMAEAAQVLTGERGPFDAVLHLAARALIDDSVRHPERFWRNNTVESLTLLDAVLRAGVGRLVFSSTAAVYGQPERVPIEESAPTVPTNPYGASKLAVDLALDAYARAHGLASVSLRYFNVAGALGESGERHEPETHIIPLALDAALDGRGEFAVFGDDYPTHDGTCVRDFIHVADIADAHLAALRGAVPGDHRNYNLGNGRGFSVREVLDAVGRVTGRPVPARVAGRRPGDPAVLVASGERVRRELGWKPAHPGLDGMIEDAWRFRRARS</sequence>
<comment type="pathway">
    <text evidence="3 10">Carbohydrate metabolism; galactose metabolism.</text>
</comment>
<reference evidence="12" key="1">
    <citation type="submission" date="2024-05" db="EMBL/GenBank/DDBJ databases">
        <title>30 novel species of actinomycetes from the DSMZ collection.</title>
        <authorList>
            <person name="Nouioui I."/>
        </authorList>
    </citation>
    <scope>NUCLEOTIDE SEQUENCE</scope>
    <source>
        <strain evidence="12">DSM 40473</strain>
    </source>
</reference>
<gene>
    <name evidence="12" type="primary">galE</name>
    <name evidence="12" type="ORF">RM609_09370</name>
</gene>
<evidence type="ECO:0000256" key="8">
    <source>
        <dbReference type="ARBA" id="ARBA00023235"/>
    </source>
</evidence>
<protein>
    <recommendedName>
        <fullName evidence="6 10">UDP-glucose 4-epimerase</fullName>
        <ecNumber evidence="5 10">5.1.3.2</ecNumber>
    </recommendedName>
</protein>
<dbReference type="PANTHER" id="PTHR43725:SF53">
    <property type="entry name" value="UDP-ARABINOSE 4-EPIMERASE 1"/>
    <property type="match status" value="1"/>
</dbReference>
<evidence type="ECO:0000256" key="2">
    <source>
        <dbReference type="ARBA" id="ARBA00001911"/>
    </source>
</evidence>
<dbReference type="RefSeq" id="WP_311609505.1">
    <property type="nucleotide sequence ID" value="NZ_JAVRFI010000004.1"/>
</dbReference>
<dbReference type="Gene3D" id="3.40.50.720">
    <property type="entry name" value="NAD(P)-binding Rossmann-like Domain"/>
    <property type="match status" value="1"/>
</dbReference>
<evidence type="ECO:0000259" key="11">
    <source>
        <dbReference type="SMART" id="SM00822"/>
    </source>
</evidence>
<organism evidence="12 13">
    <name type="scientific">Streptomyces hesseae</name>
    <dbReference type="NCBI Taxonomy" id="3075519"/>
    <lineage>
        <taxon>Bacteria</taxon>
        <taxon>Bacillati</taxon>
        <taxon>Actinomycetota</taxon>
        <taxon>Actinomycetes</taxon>
        <taxon>Kitasatosporales</taxon>
        <taxon>Streptomycetaceae</taxon>
        <taxon>Streptomyces</taxon>
    </lineage>
</organism>
<dbReference type="SUPFAM" id="SSF51735">
    <property type="entry name" value="NAD(P)-binding Rossmann-fold domains"/>
    <property type="match status" value="1"/>
</dbReference>
<name>A0ABU2SMK4_9ACTN</name>
<evidence type="ECO:0000313" key="13">
    <source>
        <dbReference type="Proteomes" id="UP001180531"/>
    </source>
</evidence>
<dbReference type="InterPro" id="IPR036291">
    <property type="entry name" value="NAD(P)-bd_dom_sf"/>
</dbReference>
<evidence type="ECO:0000256" key="1">
    <source>
        <dbReference type="ARBA" id="ARBA00000083"/>
    </source>
</evidence>
<dbReference type="InterPro" id="IPR005886">
    <property type="entry name" value="UDP_G4E"/>
</dbReference>
<proteinExistence type="inferred from homology"/>
<dbReference type="Proteomes" id="UP001180531">
    <property type="component" value="Unassembled WGS sequence"/>
</dbReference>
<dbReference type="NCBIfam" id="TIGR01179">
    <property type="entry name" value="galE"/>
    <property type="match status" value="1"/>
</dbReference>
<comment type="cofactor">
    <cofactor evidence="2 10">
        <name>NAD(+)</name>
        <dbReference type="ChEBI" id="CHEBI:57540"/>
    </cofactor>
</comment>
<keyword evidence="9 10" id="KW-0119">Carbohydrate metabolism</keyword>
<dbReference type="CDD" id="cd05247">
    <property type="entry name" value="UDP_G4E_1_SDR_e"/>
    <property type="match status" value="1"/>
</dbReference>
<dbReference type="EC" id="5.1.3.2" evidence="5 10"/>
<evidence type="ECO:0000256" key="5">
    <source>
        <dbReference type="ARBA" id="ARBA00013189"/>
    </source>
</evidence>
<dbReference type="InterPro" id="IPR001509">
    <property type="entry name" value="Epimerase_deHydtase"/>
</dbReference>
<keyword evidence="13" id="KW-1185">Reference proteome</keyword>
<comment type="subunit">
    <text evidence="10">Homodimer.</text>
</comment>
<dbReference type="Gene3D" id="3.90.25.10">
    <property type="entry name" value="UDP-galactose 4-epimerase, domain 1"/>
    <property type="match status" value="1"/>
</dbReference>
<evidence type="ECO:0000256" key="10">
    <source>
        <dbReference type="RuleBase" id="RU366046"/>
    </source>
</evidence>
<comment type="similarity">
    <text evidence="4 10">Belongs to the NAD(P)-dependent epimerase/dehydratase family.</text>
</comment>
<dbReference type="SMART" id="SM00822">
    <property type="entry name" value="PKS_KR"/>
    <property type="match status" value="1"/>
</dbReference>
<evidence type="ECO:0000256" key="9">
    <source>
        <dbReference type="ARBA" id="ARBA00023277"/>
    </source>
</evidence>
<dbReference type="Pfam" id="PF01370">
    <property type="entry name" value="Epimerase"/>
    <property type="match status" value="1"/>
</dbReference>
<evidence type="ECO:0000313" key="12">
    <source>
        <dbReference type="EMBL" id="MDT0449285.1"/>
    </source>
</evidence>
<keyword evidence="7 10" id="KW-0520">NAD</keyword>
<dbReference type="GO" id="GO:0003978">
    <property type="term" value="F:UDP-glucose 4-epimerase activity"/>
    <property type="evidence" value="ECO:0007669"/>
    <property type="project" value="UniProtKB-EC"/>
</dbReference>
<evidence type="ECO:0000256" key="7">
    <source>
        <dbReference type="ARBA" id="ARBA00023027"/>
    </source>
</evidence>
<accession>A0ABU2SMK4</accession>
<keyword evidence="8 10" id="KW-0413">Isomerase</keyword>
<dbReference type="InterPro" id="IPR057326">
    <property type="entry name" value="KR_dom"/>
</dbReference>
<evidence type="ECO:0000256" key="3">
    <source>
        <dbReference type="ARBA" id="ARBA00004947"/>
    </source>
</evidence>
<evidence type="ECO:0000256" key="4">
    <source>
        <dbReference type="ARBA" id="ARBA00007637"/>
    </source>
</evidence>
<feature type="domain" description="Ketoreductase" evidence="11">
    <location>
        <begin position="3"/>
        <end position="179"/>
    </location>
</feature>
<dbReference type="PANTHER" id="PTHR43725">
    <property type="entry name" value="UDP-GLUCOSE 4-EPIMERASE"/>
    <property type="match status" value="1"/>
</dbReference>
<comment type="catalytic activity">
    <reaction evidence="1 10">
        <text>UDP-alpha-D-glucose = UDP-alpha-D-galactose</text>
        <dbReference type="Rhea" id="RHEA:22168"/>
        <dbReference type="ChEBI" id="CHEBI:58885"/>
        <dbReference type="ChEBI" id="CHEBI:66914"/>
        <dbReference type="EC" id="5.1.3.2"/>
    </reaction>
</comment>
<evidence type="ECO:0000256" key="6">
    <source>
        <dbReference type="ARBA" id="ARBA00018569"/>
    </source>
</evidence>
<comment type="caution">
    <text evidence="12">The sequence shown here is derived from an EMBL/GenBank/DDBJ whole genome shotgun (WGS) entry which is preliminary data.</text>
</comment>